<accession>A0A850H1S7</accession>
<gene>
    <name evidence="2" type="ORF">HUV48_02460</name>
</gene>
<protein>
    <submittedName>
        <fullName evidence="2">DUF1467 family protein</fullName>
    </submittedName>
</protein>
<dbReference type="AlphaFoldDB" id="A0A850H1S7"/>
<name>A0A850H1S7_9SPHN</name>
<feature type="transmembrane region" description="Helical" evidence="1">
    <location>
        <begin position="6"/>
        <end position="26"/>
    </location>
</feature>
<keyword evidence="1" id="KW-1133">Transmembrane helix</keyword>
<keyword evidence="1" id="KW-0812">Transmembrane</keyword>
<dbReference type="Proteomes" id="UP000561438">
    <property type="component" value="Unassembled WGS sequence"/>
</dbReference>
<evidence type="ECO:0000313" key="2">
    <source>
        <dbReference type="EMBL" id="NVD43878.1"/>
    </source>
</evidence>
<comment type="caution">
    <text evidence="2">The sequence shown here is derived from an EMBL/GenBank/DDBJ whole genome shotgun (WGS) entry which is preliminary data.</text>
</comment>
<dbReference type="EMBL" id="JABWGV010000001">
    <property type="protein sequence ID" value="NVD43878.1"/>
    <property type="molecule type" value="Genomic_DNA"/>
</dbReference>
<evidence type="ECO:0000256" key="1">
    <source>
        <dbReference type="SAM" id="Phobius"/>
    </source>
</evidence>
<evidence type="ECO:0000313" key="3">
    <source>
        <dbReference type="Proteomes" id="UP000561438"/>
    </source>
</evidence>
<dbReference type="Pfam" id="PF07330">
    <property type="entry name" value="DUF1467"/>
    <property type="match status" value="1"/>
</dbReference>
<dbReference type="InterPro" id="IPR009935">
    <property type="entry name" value="DUF1467"/>
</dbReference>
<dbReference type="RefSeq" id="WP_176266174.1">
    <property type="nucleotide sequence ID" value="NZ_JABWGV010000001.1"/>
</dbReference>
<reference evidence="2 3" key="1">
    <citation type="submission" date="2020-06" db="EMBL/GenBank/DDBJ databases">
        <title>Altererythrobacter sp. HHU K3-1.</title>
        <authorList>
            <person name="Zhang D."/>
            <person name="Xue H."/>
        </authorList>
    </citation>
    <scope>NUCLEOTIDE SEQUENCE [LARGE SCALE GENOMIC DNA]</scope>
    <source>
        <strain evidence="2 3">HHU K3-1</strain>
    </source>
</reference>
<keyword evidence="1" id="KW-0472">Membrane</keyword>
<keyword evidence="3" id="KW-1185">Reference proteome</keyword>
<proteinExistence type="predicted"/>
<organism evidence="2 3">
    <name type="scientific">Qipengyuania atrilutea</name>
    <dbReference type="NCBI Taxonomy" id="2744473"/>
    <lineage>
        <taxon>Bacteria</taxon>
        <taxon>Pseudomonadati</taxon>
        <taxon>Pseudomonadota</taxon>
        <taxon>Alphaproteobacteria</taxon>
        <taxon>Sphingomonadales</taxon>
        <taxon>Erythrobacteraceae</taxon>
        <taxon>Qipengyuania</taxon>
    </lineage>
</organism>
<sequence>MQWTSILAIYLLMWIACAFLMLPFGIRTHEEVGEEKIPGQADSAPANFRPGRVVVRATVLAAAVTALYVVNYDQGWIEAEDINIFGDPPSLRED</sequence>